<accession>A0A813BPA6</accession>
<dbReference type="OrthoDB" id="10265118at2759"/>
<dbReference type="EMBL" id="CAJNJA010073155">
    <property type="protein sequence ID" value="CAE7908800.1"/>
    <property type="molecule type" value="Genomic_DNA"/>
</dbReference>
<protein>
    <submittedName>
        <fullName evidence="8">GlpC protein</fullName>
    </submittedName>
</protein>
<dbReference type="Proteomes" id="UP000601435">
    <property type="component" value="Unassembled WGS sequence"/>
</dbReference>
<dbReference type="GO" id="GO:0046872">
    <property type="term" value="F:metal ion binding"/>
    <property type="evidence" value="ECO:0007669"/>
    <property type="project" value="UniProtKB-KW"/>
</dbReference>
<keyword evidence="5" id="KW-0411">Iron-sulfur</keyword>
<evidence type="ECO:0000256" key="2">
    <source>
        <dbReference type="ARBA" id="ARBA00022723"/>
    </source>
</evidence>
<name>A0A813BPA6_9DINO</name>
<dbReference type="InterPro" id="IPR004017">
    <property type="entry name" value="Cys_rich_dom"/>
</dbReference>
<proteinExistence type="predicted"/>
<organism evidence="8 9">
    <name type="scientific">Symbiodinium necroappetens</name>
    <dbReference type="NCBI Taxonomy" id="1628268"/>
    <lineage>
        <taxon>Eukaryota</taxon>
        <taxon>Sar</taxon>
        <taxon>Alveolata</taxon>
        <taxon>Dinophyceae</taxon>
        <taxon>Suessiales</taxon>
        <taxon>Symbiodiniaceae</taxon>
        <taxon>Symbiodinium</taxon>
    </lineage>
</organism>
<evidence type="ECO:0000256" key="3">
    <source>
        <dbReference type="ARBA" id="ARBA00022737"/>
    </source>
</evidence>
<dbReference type="Pfam" id="PF12007">
    <property type="entry name" value="DUF3501"/>
    <property type="match status" value="1"/>
</dbReference>
<dbReference type="Pfam" id="PF02754">
    <property type="entry name" value="CCG"/>
    <property type="match status" value="2"/>
</dbReference>
<gene>
    <name evidence="8" type="primary">glpC</name>
    <name evidence="8" type="ORF">SNEC2469_LOCUS30870</name>
</gene>
<dbReference type="GO" id="GO:0016491">
    <property type="term" value="F:oxidoreductase activity"/>
    <property type="evidence" value="ECO:0007669"/>
    <property type="project" value="UniProtKB-ARBA"/>
</dbReference>
<evidence type="ECO:0000256" key="6">
    <source>
        <dbReference type="SAM" id="MobiDB-lite"/>
    </source>
</evidence>
<evidence type="ECO:0000313" key="9">
    <source>
        <dbReference type="Proteomes" id="UP000601435"/>
    </source>
</evidence>
<keyword evidence="3" id="KW-0677">Repeat</keyword>
<evidence type="ECO:0000256" key="4">
    <source>
        <dbReference type="ARBA" id="ARBA00023004"/>
    </source>
</evidence>
<keyword evidence="1" id="KW-0004">4Fe-4S</keyword>
<dbReference type="PANTHER" id="PTHR32479:SF19">
    <property type="entry name" value="ANAEROBIC GLYCEROL-3-PHOSPHATE DEHYDROGENASE SUBUNIT C"/>
    <property type="match status" value="1"/>
</dbReference>
<keyword evidence="2" id="KW-0479">Metal-binding</keyword>
<keyword evidence="4" id="KW-0408">Iron</keyword>
<dbReference type="AlphaFoldDB" id="A0A813BPA6"/>
<evidence type="ECO:0000259" key="7">
    <source>
        <dbReference type="Pfam" id="PF02754"/>
    </source>
</evidence>
<sequence length="512" mass="56770">MCFMVSCPYVPPHEFDLDFPHLMLRYRAAEQRQGKGERGLAAELTKTDRNGKLGSLLPALANWAIKVDNGMTRPLMERLADVHREAWLPKFHGTSFEERARGDGVEVNRDAPAFGRKVVLYATCFVNFNHPSTGSATRQVLAKNGVETQVVYPECCGMPQLEQGKVESVAQKARRIAGELEGWVDQGYEVVALTSSCALMLKFEWPLLLPEDATVKKLSQATYDITEYVVDIANKEGLAEGLGELDGGVALHIACHARAQNMGMKARDMMKLIPQADIKMLPRCSGHGGTWGVRKQHFDQAMKVGKPAMRDALKAEKTYVSSECPLAALHLLQGMDRLAQDKPDGPQPTEQAPRAEAMSTAVKRRIERGDILPMTEYESQRKERRKKLVEMLYIEKGGEEQIADELSAYNPLIPQGRELVATVMFEIDDPVRRKGFLSKLGGIEETAFIEIDGAERLVGKPEEDVDRTTADGKASSVQFIHFPFTDAQAEAMKTPGTKVVLGFTHPAYSHMA</sequence>
<dbReference type="GO" id="GO:0051539">
    <property type="term" value="F:4 iron, 4 sulfur cluster binding"/>
    <property type="evidence" value="ECO:0007669"/>
    <property type="project" value="UniProtKB-KW"/>
</dbReference>
<keyword evidence="9" id="KW-1185">Reference proteome</keyword>
<feature type="non-terminal residue" evidence="8">
    <location>
        <position position="512"/>
    </location>
</feature>
<feature type="domain" description="Cysteine-rich" evidence="7">
    <location>
        <begin position="249"/>
        <end position="326"/>
    </location>
</feature>
<evidence type="ECO:0000256" key="5">
    <source>
        <dbReference type="ARBA" id="ARBA00023014"/>
    </source>
</evidence>
<evidence type="ECO:0000313" key="8">
    <source>
        <dbReference type="EMBL" id="CAE7908800.1"/>
    </source>
</evidence>
<evidence type="ECO:0000256" key="1">
    <source>
        <dbReference type="ARBA" id="ARBA00022485"/>
    </source>
</evidence>
<feature type="domain" description="Cysteine-rich" evidence="7">
    <location>
        <begin position="118"/>
        <end position="202"/>
    </location>
</feature>
<dbReference type="InterPro" id="IPR021890">
    <property type="entry name" value="DUF3501"/>
</dbReference>
<feature type="region of interest" description="Disordered" evidence="6">
    <location>
        <begin position="338"/>
        <end position="358"/>
    </location>
</feature>
<dbReference type="PANTHER" id="PTHR32479">
    <property type="entry name" value="GLYCOLATE OXIDASE IRON-SULFUR SUBUNIT"/>
    <property type="match status" value="1"/>
</dbReference>
<reference evidence="8" key="1">
    <citation type="submission" date="2021-02" db="EMBL/GenBank/DDBJ databases">
        <authorList>
            <person name="Dougan E. K."/>
            <person name="Rhodes N."/>
            <person name="Thang M."/>
            <person name="Chan C."/>
        </authorList>
    </citation>
    <scope>NUCLEOTIDE SEQUENCE</scope>
</reference>
<comment type="caution">
    <text evidence="8">The sequence shown here is derived from an EMBL/GenBank/DDBJ whole genome shotgun (WGS) entry which is preliminary data.</text>
</comment>